<gene>
    <name evidence="7" type="ORF">M9Y10_041942</name>
</gene>
<dbReference type="InterPro" id="IPR001494">
    <property type="entry name" value="Importin-beta_N"/>
</dbReference>
<dbReference type="Proteomes" id="UP001470230">
    <property type="component" value="Unassembled WGS sequence"/>
</dbReference>
<accession>A0ABR2K5Y7</accession>
<dbReference type="InterPro" id="IPR045065">
    <property type="entry name" value="XPO1/5"/>
</dbReference>
<evidence type="ECO:0000256" key="4">
    <source>
        <dbReference type="ARBA" id="ARBA00022927"/>
    </source>
</evidence>
<sequence length="984" mass="113958">MINLNEIVSCFLMQSNTMTHDEANSILLDLSNKDDFYLNSLNIFYSNESSLSTKFFVTQVLKNSVQKRWNYICPSFQDEVRKFILSYFFSNPFHKETSIDSLIFQLLFTILCYEWPGQWPSFFNSLFDNLDNSEITNILSLKFISYVINETQGNSLTSVRAFAVSNAFESKTPIYFNFIQNLLFKGEASKEVIIASFSFLTACIPWIPTDLFIESNFFLQLADTFFRNKEHAEVIIPFLTQLIITLNLPPDKQVLVSQIFNILMNIKGKINNPLSFVSAIKTCYDFYGRVVEMTTNIDQLKDALDIILKITNEADDLENPDLLEICLSFWAEICQRLIIDKSPIISNLYLPYTYPILEVLFTKIPPPFSIATHFDDLEIEHSIMENSSYRSNIYSNIKQCLIFLINLNENAVMDFILQKIDLLQNDIGNNISNGNNTDNIFNQSDYDIIRLSWMIYSAAGSFSESIEDKKFAFLNTSFLNFVKKSRPYVVINIIMALFQYQRYMKKFPEKLTVLTHKIYELLNNFTHEVRFVSIYILKTCPIQCKQIIIQQSLFNDLVSFSNALKEKLCDDCNIELYNVYGLFIKELPDGKQKEDILSTILQLPLITNAADININKQLLLSLKCHIALQSKITLNYLNFLKEFNFQQLFLTYSNELLQQSEVQTKSKSQNDLIRSIYLVKCTIVELVTQFISFCFKPDIVNNFIIPTFMDSFLNDYMLSPNDLRAFHTLKFAHYTLLRSDVPVSNVFYSIFSPTFSMISHNFDDYQEFRLPFYSFITAIIHRHFSFLMQMKTAELDEFIQIIMYGCNHININISQLSLNLLTDFVSNLKGTDRFSEIFSQFCPTLIKFAMTLLSNLSFKSNFEEIAGLVRAIFSYQEDIGKYGPSIVEELVSIFPLIKPSDLIELVKSLTECGSYLEGIRILLRDFIIELGQISPLDEDIINEKNHLSTLIRHSFEDNAQELTTADLTVEEQLSQGIRSISFNH</sequence>
<dbReference type="InterPro" id="IPR016024">
    <property type="entry name" value="ARM-type_fold"/>
</dbReference>
<evidence type="ECO:0000259" key="6">
    <source>
        <dbReference type="PROSITE" id="PS50166"/>
    </source>
</evidence>
<dbReference type="InterPro" id="IPR011989">
    <property type="entry name" value="ARM-like"/>
</dbReference>
<evidence type="ECO:0000256" key="5">
    <source>
        <dbReference type="ARBA" id="ARBA00023242"/>
    </source>
</evidence>
<organism evidence="7 8">
    <name type="scientific">Tritrichomonas musculus</name>
    <dbReference type="NCBI Taxonomy" id="1915356"/>
    <lineage>
        <taxon>Eukaryota</taxon>
        <taxon>Metamonada</taxon>
        <taxon>Parabasalia</taxon>
        <taxon>Tritrichomonadida</taxon>
        <taxon>Tritrichomonadidae</taxon>
        <taxon>Tritrichomonas</taxon>
    </lineage>
</organism>
<dbReference type="Pfam" id="PF08767">
    <property type="entry name" value="CRM1_C"/>
    <property type="match status" value="1"/>
</dbReference>
<keyword evidence="5" id="KW-0539">Nucleus</keyword>
<dbReference type="EMBL" id="JAPFFF010000007">
    <property type="protein sequence ID" value="KAK8886479.1"/>
    <property type="molecule type" value="Genomic_DNA"/>
</dbReference>
<keyword evidence="8" id="KW-1185">Reference proteome</keyword>
<feature type="domain" description="Importin N-terminal" evidence="6">
    <location>
        <begin position="23"/>
        <end position="90"/>
    </location>
</feature>
<protein>
    <submittedName>
        <fullName evidence="7">Karyopherin transporter</fullName>
    </submittedName>
</protein>
<comment type="caution">
    <text evidence="7">The sequence shown here is derived from an EMBL/GenBank/DDBJ whole genome shotgun (WGS) entry which is preliminary data.</text>
</comment>
<evidence type="ECO:0000256" key="2">
    <source>
        <dbReference type="ARBA" id="ARBA00009466"/>
    </source>
</evidence>
<dbReference type="PANTHER" id="PTHR11223:SF2">
    <property type="entry name" value="EXPORTIN-1"/>
    <property type="match status" value="1"/>
</dbReference>
<evidence type="ECO:0000256" key="3">
    <source>
        <dbReference type="ARBA" id="ARBA00022448"/>
    </source>
</evidence>
<dbReference type="PROSITE" id="PS50166">
    <property type="entry name" value="IMPORTIN_B_NT"/>
    <property type="match status" value="1"/>
</dbReference>
<evidence type="ECO:0000256" key="1">
    <source>
        <dbReference type="ARBA" id="ARBA00004123"/>
    </source>
</evidence>
<dbReference type="SMART" id="SM01102">
    <property type="entry name" value="CRM1_C"/>
    <property type="match status" value="1"/>
</dbReference>
<dbReference type="Gene3D" id="1.25.10.10">
    <property type="entry name" value="Leucine-rich Repeat Variant"/>
    <property type="match status" value="1"/>
</dbReference>
<dbReference type="Pfam" id="PF08389">
    <property type="entry name" value="Xpo1"/>
    <property type="match status" value="1"/>
</dbReference>
<keyword evidence="3" id="KW-0813">Transport</keyword>
<proteinExistence type="inferred from homology"/>
<evidence type="ECO:0000313" key="7">
    <source>
        <dbReference type="EMBL" id="KAK8886479.1"/>
    </source>
</evidence>
<reference evidence="7 8" key="1">
    <citation type="submission" date="2024-04" db="EMBL/GenBank/DDBJ databases">
        <title>Tritrichomonas musculus Genome.</title>
        <authorList>
            <person name="Alves-Ferreira E."/>
            <person name="Grigg M."/>
            <person name="Lorenzi H."/>
            <person name="Galac M."/>
        </authorList>
    </citation>
    <scope>NUCLEOTIDE SEQUENCE [LARGE SCALE GENOMIC DNA]</scope>
    <source>
        <strain evidence="7 8">EAF2021</strain>
    </source>
</reference>
<keyword evidence="4" id="KW-0653">Protein transport</keyword>
<evidence type="ECO:0000313" key="8">
    <source>
        <dbReference type="Proteomes" id="UP001470230"/>
    </source>
</evidence>
<comment type="subcellular location">
    <subcellularLocation>
        <location evidence="1">Nucleus</location>
    </subcellularLocation>
</comment>
<dbReference type="SUPFAM" id="SSF48371">
    <property type="entry name" value="ARM repeat"/>
    <property type="match status" value="1"/>
</dbReference>
<dbReference type="Pfam" id="PF03810">
    <property type="entry name" value="IBN_N"/>
    <property type="match status" value="1"/>
</dbReference>
<comment type="similarity">
    <text evidence="2">Belongs to the exportin family.</text>
</comment>
<name>A0ABR2K5Y7_9EUKA</name>
<dbReference type="InterPro" id="IPR013598">
    <property type="entry name" value="Exportin-1/Importin-b-like"/>
</dbReference>
<dbReference type="InterPro" id="IPR014877">
    <property type="entry name" value="XPO1_C_dom"/>
</dbReference>
<dbReference type="PANTHER" id="PTHR11223">
    <property type="entry name" value="EXPORTIN 1/5"/>
    <property type="match status" value="1"/>
</dbReference>